<evidence type="ECO:0000313" key="2">
    <source>
        <dbReference type="EMBL" id="OQM43894.1"/>
    </source>
</evidence>
<dbReference type="SUPFAM" id="SSF51905">
    <property type="entry name" value="FAD/NAD(P)-binding domain"/>
    <property type="match status" value="1"/>
</dbReference>
<organism evidence="2 3">
    <name type="scientific">Citrobacter braakii</name>
    <dbReference type="NCBI Taxonomy" id="57706"/>
    <lineage>
        <taxon>Bacteria</taxon>
        <taxon>Pseudomonadati</taxon>
        <taxon>Pseudomonadota</taxon>
        <taxon>Gammaproteobacteria</taxon>
        <taxon>Enterobacterales</taxon>
        <taxon>Enterobacteriaceae</taxon>
        <taxon>Citrobacter</taxon>
        <taxon>Citrobacter freundii complex</taxon>
    </lineage>
</organism>
<dbReference type="InterPro" id="IPR038732">
    <property type="entry name" value="HpyO/CreE_NAD-binding"/>
</dbReference>
<dbReference type="PANTHER" id="PTHR40254:SF1">
    <property type="entry name" value="BLR0577 PROTEIN"/>
    <property type="match status" value="1"/>
</dbReference>
<dbReference type="AlphaFoldDB" id="A0A1V8P5G0"/>
<sequence length="620" mass="69799">MKKTTVAIIGMGPRGLSILERICAQHAQRKQNEHINIVIVDKNAMGVGAHSLSQPDHLLVNTVACQITLFGDATVKNAGSFRSGPCFHQWVNEQGYKNVDGRYLKDVAGKPIDANDYLPRRLLGEYLNWFYHETIKSLPDNISVTQINQQANNILIQDDAKSIIVLEDSQRVVADYVYLTTGHSDNAKTFDDHLVERFIANNYKKNERLDYYSTPYPINNLNKITAESNVIVQGIGLTAYDVISQLTIGRGGKFSREEGELRYHPSGKEPGIFIYSRKALPFSSRGANQKGVSGQYSPRFLTAMAIRELRLKNVFEKGSSKIDFLEQVFPLLHKEMCYAYRSTLNGQWLDAGSYEPSAEDIAVIDSVLYPHQSQEHLSLKDYTQWFMYFLRKDLQESEEGNVHGPIKAATDIIRDVRDILREAIDNSGLESRSHQYFLEHFNPIFNRIAVGPPKLRNEQLLALMEANVVSLAGGKDSRLVLNDCEGKFEVHSPFKEESTEIQADVLIKAKIASFSPLHDASPLIRNMTANGIVRPFMNEGYHPGGLDIDQCQHPINRMGEAQTAFWVLGNPAEGANFYTYVLPRPLVNSRFLVDAGRCVADMYHQMMVRQAQPEVAINAD</sequence>
<dbReference type="Proteomes" id="UP000192573">
    <property type="component" value="Unassembled WGS sequence"/>
</dbReference>
<dbReference type="InterPro" id="IPR052189">
    <property type="entry name" value="L-asp_N-monooxygenase_NS-form"/>
</dbReference>
<dbReference type="InterPro" id="IPR036188">
    <property type="entry name" value="FAD/NAD-bd_sf"/>
</dbReference>
<dbReference type="EMBL" id="NAEW01000001">
    <property type="protein sequence ID" value="OQM43894.1"/>
    <property type="molecule type" value="Genomic_DNA"/>
</dbReference>
<gene>
    <name evidence="2" type="ORF">BZK42_03210</name>
</gene>
<name>A0A1V8P5G0_CITBR</name>
<comment type="caution">
    <text evidence="2">The sequence shown here is derived from an EMBL/GenBank/DDBJ whole genome shotgun (WGS) entry which is preliminary data.</text>
</comment>
<accession>A0A1V8P5G0</accession>
<dbReference type="Pfam" id="PF13454">
    <property type="entry name" value="NAD_binding_9"/>
    <property type="match status" value="1"/>
</dbReference>
<evidence type="ECO:0000259" key="1">
    <source>
        <dbReference type="Pfam" id="PF13454"/>
    </source>
</evidence>
<reference evidence="2 3" key="1">
    <citation type="submission" date="2017-03" db="EMBL/GenBank/DDBJ databases">
        <authorList>
            <person name="Afonso C.L."/>
            <person name="Miller P.J."/>
            <person name="Scott M.A."/>
            <person name="Spackman E."/>
            <person name="Goraichik I."/>
            <person name="Dimitrov K.M."/>
            <person name="Suarez D.L."/>
            <person name="Swayne D.E."/>
        </authorList>
    </citation>
    <scope>NUCLEOTIDE SEQUENCE [LARGE SCALE GENOMIC DNA]</scope>
    <source>
        <strain evidence="2 3">ATCC 51113</strain>
    </source>
</reference>
<dbReference type="PANTHER" id="PTHR40254">
    <property type="entry name" value="BLR0577 PROTEIN"/>
    <property type="match status" value="1"/>
</dbReference>
<proteinExistence type="predicted"/>
<dbReference type="RefSeq" id="WP_080858741.1">
    <property type="nucleotide sequence ID" value="NZ_CP077405.1"/>
</dbReference>
<protein>
    <recommendedName>
        <fullName evidence="1">FAD-dependent urate hydroxylase HpyO/Asp monooxygenase CreE-like FAD/NAD(P)-binding domain-containing protein</fullName>
    </recommendedName>
</protein>
<evidence type="ECO:0000313" key="3">
    <source>
        <dbReference type="Proteomes" id="UP000192573"/>
    </source>
</evidence>
<feature type="domain" description="FAD-dependent urate hydroxylase HpyO/Asp monooxygenase CreE-like FAD/NAD(P)-binding" evidence="1">
    <location>
        <begin position="7"/>
        <end position="183"/>
    </location>
</feature>